<dbReference type="PANTHER" id="PTHR47685:SF1">
    <property type="entry name" value="MAGNESIUM TRANSPORT PROTEIN CORA"/>
    <property type="match status" value="1"/>
</dbReference>
<accession>A0AAE0U484</accession>
<organism evidence="2 3">
    <name type="scientific">Podospora didyma</name>
    <dbReference type="NCBI Taxonomy" id="330526"/>
    <lineage>
        <taxon>Eukaryota</taxon>
        <taxon>Fungi</taxon>
        <taxon>Dikarya</taxon>
        <taxon>Ascomycota</taxon>
        <taxon>Pezizomycotina</taxon>
        <taxon>Sordariomycetes</taxon>
        <taxon>Sordariomycetidae</taxon>
        <taxon>Sordariales</taxon>
        <taxon>Podosporaceae</taxon>
        <taxon>Podospora</taxon>
    </lineage>
</organism>
<evidence type="ECO:0000313" key="2">
    <source>
        <dbReference type="EMBL" id="KAK3389994.1"/>
    </source>
</evidence>
<gene>
    <name evidence="2" type="ORF">B0H63DRAFT_106267</name>
</gene>
<proteinExistence type="predicted"/>
<comment type="caution">
    <text evidence="2">The sequence shown here is derived from an EMBL/GenBank/DDBJ whole genome shotgun (WGS) entry which is preliminary data.</text>
</comment>
<name>A0AAE0U484_9PEZI</name>
<dbReference type="EMBL" id="JAULSW010000002">
    <property type="protein sequence ID" value="KAK3389994.1"/>
    <property type="molecule type" value="Genomic_DNA"/>
</dbReference>
<keyword evidence="3" id="KW-1185">Reference proteome</keyword>
<evidence type="ECO:0000256" key="1">
    <source>
        <dbReference type="SAM" id="MobiDB-lite"/>
    </source>
</evidence>
<dbReference type="InterPro" id="IPR050829">
    <property type="entry name" value="CorA_MIT"/>
</dbReference>
<dbReference type="PANTHER" id="PTHR47685">
    <property type="entry name" value="MAGNESIUM TRANSPORT PROTEIN CORA"/>
    <property type="match status" value="1"/>
</dbReference>
<sequence>MPTWKFDASVTDFQQAAGASLPPTPGLATLLEEPAAEQKPDSEPRPPLLTSMSTGEIVNQISKTYTYWEDLPPVKDKGGDRTIALFMPFLAFESHRGRNDMTMDRLKTEKEMENLIKDELRYTELWNPDHTRPLHYRRTLDQYSYYMLDSTERRDWDQVMYRWAKLKAVKARQTFEPDEAPILMVDQLWMWVLPDGTVVTSIPSTQKPAKYSLEKVLEAEFWSKSRHAIKGPESLFSLVLRQCVNVMKREGPCKLNLQESFQSAINNLAESEAVKMKELLKVVKKLKKEPDPFRLTADIDKFSQISEEMYQLVEIVDIQDELAIINSVLTAQKSVLRDLRDHVCCERKPSSTDPPNSIYVMKDQSPPTVAIRKTAVDDSIRIVDENIRAVKEMAESAKRVHTDVSGFVSVCHVLCAC</sequence>
<reference evidence="2" key="1">
    <citation type="journal article" date="2023" name="Mol. Phylogenet. Evol.">
        <title>Genome-scale phylogeny and comparative genomics of the fungal order Sordariales.</title>
        <authorList>
            <person name="Hensen N."/>
            <person name="Bonometti L."/>
            <person name="Westerberg I."/>
            <person name="Brannstrom I.O."/>
            <person name="Guillou S."/>
            <person name="Cros-Aarteil S."/>
            <person name="Calhoun S."/>
            <person name="Haridas S."/>
            <person name="Kuo A."/>
            <person name="Mondo S."/>
            <person name="Pangilinan J."/>
            <person name="Riley R."/>
            <person name="LaButti K."/>
            <person name="Andreopoulos B."/>
            <person name="Lipzen A."/>
            <person name="Chen C."/>
            <person name="Yan M."/>
            <person name="Daum C."/>
            <person name="Ng V."/>
            <person name="Clum A."/>
            <person name="Steindorff A."/>
            <person name="Ohm R.A."/>
            <person name="Martin F."/>
            <person name="Silar P."/>
            <person name="Natvig D.O."/>
            <person name="Lalanne C."/>
            <person name="Gautier V."/>
            <person name="Ament-Velasquez S.L."/>
            <person name="Kruys A."/>
            <person name="Hutchinson M.I."/>
            <person name="Powell A.J."/>
            <person name="Barry K."/>
            <person name="Miller A.N."/>
            <person name="Grigoriev I.V."/>
            <person name="Debuchy R."/>
            <person name="Gladieux P."/>
            <person name="Hiltunen Thoren M."/>
            <person name="Johannesson H."/>
        </authorList>
    </citation>
    <scope>NUCLEOTIDE SEQUENCE</scope>
    <source>
        <strain evidence="2">CBS 232.78</strain>
    </source>
</reference>
<evidence type="ECO:0000313" key="3">
    <source>
        <dbReference type="Proteomes" id="UP001285441"/>
    </source>
</evidence>
<protein>
    <submittedName>
        <fullName evidence="2">Uncharacterized protein</fullName>
    </submittedName>
</protein>
<reference evidence="2" key="2">
    <citation type="submission" date="2023-06" db="EMBL/GenBank/DDBJ databases">
        <authorList>
            <consortium name="Lawrence Berkeley National Laboratory"/>
            <person name="Haridas S."/>
            <person name="Hensen N."/>
            <person name="Bonometti L."/>
            <person name="Westerberg I."/>
            <person name="Brannstrom I.O."/>
            <person name="Guillou S."/>
            <person name="Cros-Aarteil S."/>
            <person name="Calhoun S."/>
            <person name="Kuo A."/>
            <person name="Mondo S."/>
            <person name="Pangilinan J."/>
            <person name="Riley R."/>
            <person name="LaButti K."/>
            <person name="Andreopoulos B."/>
            <person name="Lipzen A."/>
            <person name="Chen C."/>
            <person name="Yanf M."/>
            <person name="Daum C."/>
            <person name="Ng V."/>
            <person name="Clum A."/>
            <person name="Steindorff A."/>
            <person name="Ohm R."/>
            <person name="Martin F."/>
            <person name="Silar P."/>
            <person name="Natvig D."/>
            <person name="Lalanne C."/>
            <person name="Gautier V."/>
            <person name="Ament-velasquez S.L."/>
            <person name="Kruys A."/>
            <person name="Hutchinson M.I."/>
            <person name="Powell A.J."/>
            <person name="Barry K."/>
            <person name="Miller A.N."/>
            <person name="Grigoriev I.V."/>
            <person name="Debuchy R."/>
            <person name="Gladieux P."/>
            <person name="Thoren M.H."/>
            <person name="Johannesson H."/>
        </authorList>
    </citation>
    <scope>NUCLEOTIDE SEQUENCE</scope>
    <source>
        <strain evidence="2">CBS 232.78</strain>
    </source>
</reference>
<dbReference type="Proteomes" id="UP001285441">
    <property type="component" value="Unassembled WGS sequence"/>
</dbReference>
<feature type="region of interest" description="Disordered" evidence="1">
    <location>
        <begin position="16"/>
        <end position="51"/>
    </location>
</feature>
<dbReference type="AlphaFoldDB" id="A0AAE0U484"/>